<feature type="transmembrane region" description="Helical" evidence="1">
    <location>
        <begin position="12"/>
        <end position="35"/>
    </location>
</feature>
<sequence>MKRFEMKAAGTFLSGIPACMVILSIGVVLTTWASWYNNTLERRALLDDFQHVFWRK</sequence>
<dbReference type="EMBL" id="BMDX01000008">
    <property type="protein sequence ID" value="GGA76922.1"/>
    <property type="molecule type" value="Genomic_DNA"/>
</dbReference>
<evidence type="ECO:0000256" key="1">
    <source>
        <dbReference type="SAM" id="Phobius"/>
    </source>
</evidence>
<evidence type="ECO:0000313" key="2">
    <source>
        <dbReference type="EMBL" id="GGA76922.1"/>
    </source>
</evidence>
<dbReference type="Proteomes" id="UP000619743">
    <property type="component" value="Unassembled WGS sequence"/>
</dbReference>
<accession>A0A8J2XMB0</accession>
<keyword evidence="3" id="KW-1185">Reference proteome</keyword>
<gene>
    <name evidence="2" type="ORF">GCM10011369_18540</name>
</gene>
<reference evidence="3" key="1">
    <citation type="journal article" date="2019" name="Int. J. Syst. Evol. Microbiol.">
        <title>The Global Catalogue of Microorganisms (GCM) 10K type strain sequencing project: providing services to taxonomists for standard genome sequencing and annotation.</title>
        <authorList>
            <consortium name="The Broad Institute Genomics Platform"/>
            <consortium name="The Broad Institute Genome Sequencing Center for Infectious Disease"/>
            <person name="Wu L."/>
            <person name="Ma J."/>
        </authorList>
    </citation>
    <scope>NUCLEOTIDE SEQUENCE [LARGE SCALE GENOMIC DNA]</scope>
    <source>
        <strain evidence="3">CGMCC 1.10130</strain>
    </source>
</reference>
<name>A0A8J2XMB0_9GAMM</name>
<keyword evidence="1" id="KW-0812">Transmembrane</keyword>
<evidence type="ECO:0000313" key="3">
    <source>
        <dbReference type="Proteomes" id="UP000619743"/>
    </source>
</evidence>
<keyword evidence="1" id="KW-1133">Transmembrane helix</keyword>
<dbReference type="AlphaFoldDB" id="A0A8J2XMB0"/>
<comment type="caution">
    <text evidence="2">The sequence shown here is derived from an EMBL/GenBank/DDBJ whole genome shotgun (WGS) entry which is preliminary data.</text>
</comment>
<organism evidence="2 3">
    <name type="scientific">Neiella marina</name>
    <dbReference type="NCBI Taxonomy" id="508461"/>
    <lineage>
        <taxon>Bacteria</taxon>
        <taxon>Pseudomonadati</taxon>
        <taxon>Pseudomonadota</taxon>
        <taxon>Gammaproteobacteria</taxon>
        <taxon>Alteromonadales</taxon>
        <taxon>Echinimonadaceae</taxon>
        <taxon>Neiella</taxon>
    </lineage>
</organism>
<keyword evidence="1" id="KW-0472">Membrane</keyword>
<protein>
    <submittedName>
        <fullName evidence="2">Uncharacterized protein</fullName>
    </submittedName>
</protein>
<proteinExistence type="predicted"/>